<comment type="caution">
    <text evidence="1">The sequence shown here is derived from an EMBL/GenBank/DDBJ whole genome shotgun (WGS) entry which is preliminary data.</text>
</comment>
<protein>
    <submittedName>
        <fullName evidence="1">Uncharacterized protein</fullName>
    </submittedName>
</protein>
<keyword evidence="2" id="KW-1185">Reference proteome</keyword>
<proteinExistence type="predicted"/>
<organism evidence="1 2">
    <name type="scientific">Trichogramma kaykai</name>
    <dbReference type="NCBI Taxonomy" id="54128"/>
    <lineage>
        <taxon>Eukaryota</taxon>
        <taxon>Metazoa</taxon>
        <taxon>Ecdysozoa</taxon>
        <taxon>Arthropoda</taxon>
        <taxon>Hexapoda</taxon>
        <taxon>Insecta</taxon>
        <taxon>Pterygota</taxon>
        <taxon>Neoptera</taxon>
        <taxon>Endopterygota</taxon>
        <taxon>Hymenoptera</taxon>
        <taxon>Apocrita</taxon>
        <taxon>Proctotrupomorpha</taxon>
        <taxon>Chalcidoidea</taxon>
        <taxon>Trichogrammatidae</taxon>
        <taxon>Trichogramma</taxon>
    </lineage>
</organism>
<gene>
    <name evidence="1" type="ORF">TKK_011602</name>
</gene>
<dbReference type="Proteomes" id="UP001627154">
    <property type="component" value="Unassembled WGS sequence"/>
</dbReference>
<dbReference type="AlphaFoldDB" id="A0ABD2WQ49"/>
<dbReference type="EMBL" id="JBJJXI010000092">
    <property type="protein sequence ID" value="KAL3394617.1"/>
    <property type="molecule type" value="Genomic_DNA"/>
</dbReference>
<name>A0ABD2WQ49_9HYME</name>
<accession>A0ABD2WQ49</accession>
<sequence length="118" mass="13142">MSQSDTSHPAIFQAEIERVLKYVDMTNDKMLEKMFELMNRLMNKVEGLCTSVKELDLRFSEQEAKSSASSVSPIKEDLENVKISTAKCSELIGRIPSISAPYSATTSARCYCLACHLA</sequence>
<evidence type="ECO:0000313" key="2">
    <source>
        <dbReference type="Proteomes" id="UP001627154"/>
    </source>
</evidence>
<reference evidence="1 2" key="1">
    <citation type="journal article" date="2024" name="bioRxiv">
        <title>A reference genome for Trichogramma kaykai: A tiny desert-dwelling parasitoid wasp with competing sex-ratio distorters.</title>
        <authorList>
            <person name="Culotta J."/>
            <person name="Lindsey A.R."/>
        </authorList>
    </citation>
    <scope>NUCLEOTIDE SEQUENCE [LARGE SCALE GENOMIC DNA]</scope>
    <source>
        <strain evidence="1 2">KSX58</strain>
    </source>
</reference>
<evidence type="ECO:0000313" key="1">
    <source>
        <dbReference type="EMBL" id="KAL3394617.1"/>
    </source>
</evidence>